<dbReference type="EMBL" id="AAZO01002923">
    <property type="status" value="NOT_ANNOTATED_CDS"/>
    <property type="molecule type" value="Genomic_DNA"/>
</dbReference>
<dbReference type="GeneID" id="8235055"/>
<dbReference type="VEuPathDB" id="VectorBase:PHUM252140"/>
<dbReference type="GO" id="GO:0005634">
    <property type="term" value="C:nucleus"/>
    <property type="evidence" value="ECO:0007669"/>
    <property type="project" value="TreeGrafter"/>
</dbReference>
<dbReference type="Gene3D" id="3.40.140.10">
    <property type="entry name" value="Cytidine Deaminase, domain 2"/>
    <property type="match status" value="1"/>
</dbReference>
<dbReference type="InterPro" id="IPR002125">
    <property type="entry name" value="CMP_dCMP_dom"/>
</dbReference>
<dbReference type="PANTHER" id="PTHR11079:SF156">
    <property type="entry name" value="INACTIVE TRNA-SPECIFIC ADENOSINE DEAMINASE-LIKE PROTEIN 3-RELATED"/>
    <property type="match status" value="1"/>
</dbReference>
<comment type="similarity">
    <text evidence="2">Belongs to the cytidine and deoxycytidylate deaminase family. ADAT3 subfamily.</text>
</comment>
<dbReference type="OrthoDB" id="3180714at2759"/>
<dbReference type="AlphaFoldDB" id="E0VJV7"/>
<dbReference type="GO" id="GO:0008033">
    <property type="term" value="P:tRNA processing"/>
    <property type="evidence" value="ECO:0007669"/>
    <property type="project" value="UniProtKB-KW"/>
</dbReference>
<dbReference type="GO" id="GO:0052717">
    <property type="term" value="F:tRNA-specific adenosine-34 deaminase activity"/>
    <property type="evidence" value="ECO:0007669"/>
    <property type="project" value="TreeGrafter"/>
</dbReference>
<keyword evidence="6" id="KW-1185">Reference proteome</keyword>
<proteinExistence type="inferred from homology"/>
<reference evidence="4" key="2">
    <citation type="submission" date="2007-04" db="EMBL/GenBank/DDBJ databases">
        <title>The genome of the human body louse.</title>
        <authorList>
            <consortium name="The Human Body Louse Genome Consortium"/>
            <person name="Kirkness E."/>
            <person name="Walenz B."/>
            <person name="Hass B."/>
            <person name="Bruggner R."/>
            <person name="Strausberg R."/>
        </authorList>
    </citation>
    <scope>NUCLEOTIDE SEQUENCE</scope>
    <source>
        <strain evidence="4">USDA</strain>
    </source>
</reference>
<dbReference type="InParanoid" id="E0VJV7"/>
<dbReference type="EMBL" id="DS235231">
    <property type="protein sequence ID" value="EEB13663.1"/>
    <property type="molecule type" value="Genomic_DNA"/>
</dbReference>
<gene>
    <name evidence="5" type="primary">8235055</name>
    <name evidence="4" type="ORF">Phum_PHUM252140</name>
</gene>
<name>E0VJV7_PEDHC</name>
<dbReference type="EnsemblMetazoa" id="PHUM252140-RA">
    <property type="protein sequence ID" value="PHUM252140-PA"/>
    <property type="gene ID" value="PHUM252140"/>
</dbReference>
<dbReference type="GO" id="GO:0005737">
    <property type="term" value="C:cytoplasm"/>
    <property type="evidence" value="ECO:0007669"/>
    <property type="project" value="TreeGrafter"/>
</dbReference>
<dbReference type="PANTHER" id="PTHR11079">
    <property type="entry name" value="CYTOSINE DEAMINASE FAMILY MEMBER"/>
    <property type="match status" value="1"/>
</dbReference>
<evidence type="ECO:0000256" key="2">
    <source>
        <dbReference type="ARBA" id="ARBA00038160"/>
    </source>
</evidence>
<reference evidence="4" key="1">
    <citation type="submission" date="2007-04" db="EMBL/GenBank/DDBJ databases">
        <title>Annotation of Pediculus humanus corporis strain USDA.</title>
        <authorList>
            <person name="Kirkness E."/>
            <person name="Hannick L."/>
            <person name="Hass B."/>
            <person name="Bruggner R."/>
            <person name="Lawson D."/>
            <person name="Bidwell S."/>
            <person name="Joardar V."/>
            <person name="Caler E."/>
            <person name="Walenz B."/>
            <person name="Inman J."/>
            <person name="Schobel S."/>
            <person name="Galinsky K."/>
            <person name="Amedeo P."/>
            <person name="Strausberg R."/>
        </authorList>
    </citation>
    <scope>NUCLEOTIDE SEQUENCE</scope>
    <source>
        <strain evidence="4">USDA</strain>
    </source>
</reference>
<dbReference type="SUPFAM" id="SSF53927">
    <property type="entry name" value="Cytidine deaminase-like"/>
    <property type="match status" value="1"/>
</dbReference>
<organism>
    <name type="scientific">Pediculus humanus subsp. corporis</name>
    <name type="common">Body louse</name>
    <dbReference type="NCBI Taxonomy" id="121224"/>
    <lineage>
        <taxon>Eukaryota</taxon>
        <taxon>Metazoa</taxon>
        <taxon>Ecdysozoa</taxon>
        <taxon>Arthropoda</taxon>
        <taxon>Hexapoda</taxon>
        <taxon>Insecta</taxon>
        <taxon>Pterygota</taxon>
        <taxon>Neoptera</taxon>
        <taxon>Paraneoptera</taxon>
        <taxon>Psocodea</taxon>
        <taxon>Troctomorpha</taxon>
        <taxon>Phthiraptera</taxon>
        <taxon>Anoplura</taxon>
        <taxon>Pediculidae</taxon>
        <taxon>Pediculus</taxon>
    </lineage>
</organism>
<dbReference type="HOGENOM" id="CLU_013817_2_1_1"/>
<dbReference type="RefSeq" id="XP_002426401.1">
    <property type="nucleotide sequence ID" value="XM_002426356.1"/>
</dbReference>
<keyword evidence="1" id="KW-0819">tRNA processing</keyword>
<dbReference type="eggNOG" id="KOG2771">
    <property type="taxonomic scope" value="Eukaryota"/>
</dbReference>
<dbReference type="CTD" id="8235055"/>
<reference evidence="5" key="3">
    <citation type="submission" date="2021-02" db="UniProtKB">
        <authorList>
            <consortium name="EnsemblMetazoa"/>
        </authorList>
    </citation>
    <scope>IDENTIFICATION</scope>
    <source>
        <strain evidence="5">USDA</strain>
    </source>
</reference>
<dbReference type="STRING" id="121224.E0VJV7"/>
<dbReference type="InterPro" id="IPR016193">
    <property type="entry name" value="Cytidine_deaminase-like"/>
</dbReference>
<evidence type="ECO:0000313" key="4">
    <source>
        <dbReference type="EMBL" id="EEB13663.1"/>
    </source>
</evidence>
<dbReference type="Proteomes" id="UP000009046">
    <property type="component" value="Unassembled WGS sequence"/>
</dbReference>
<dbReference type="OMA" id="SINHHYE"/>
<feature type="domain" description="CMP/dCMP-type deaminase" evidence="3">
    <location>
        <begin position="181"/>
        <end position="352"/>
    </location>
</feature>
<dbReference type="KEGG" id="phu:Phum_PHUM252140"/>
<evidence type="ECO:0000313" key="6">
    <source>
        <dbReference type="Proteomes" id="UP000009046"/>
    </source>
</evidence>
<evidence type="ECO:0000256" key="1">
    <source>
        <dbReference type="ARBA" id="ARBA00022694"/>
    </source>
</evidence>
<protein>
    <submittedName>
        <fullName evidence="4">Cytidine and deoxycytidylate deaminase zinc-binding region, putative</fullName>
    </submittedName>
</protein>
<dbReference type="PROSITE" id="PS51747">
    <property type="entry name" value="CYT_DCMP_DEAMINASES_2"/>
    <property type="match status" value="1"/>
</dbReference>
<evidence type="ECO:0000313" key="5">
    <source>
        <dbReference type="EnsemblMetazoa" id="PHUM252140-PA"/>
    </source>
</evidence>
<dbReference type="FunCoup" id="E0VJV7">
    <property type="interactions" value="593"/>
</dbReference>
<evidence type="ECO:0000259" key="3">
    <source>
        <dbReference type="PROSITE" id="PS51747"/>
    </source>
</evidence>
<dbReference type="Pfam" id="PF00383">
    <property type="entry name" value="dCMP_cyt_deam_1"/>
    <property type="match status" value="1"/>
</dbReference>
<sequence>MSQRKMVDEPVREEDETKMTFRAVMDEKYYTETPTTKIYAAELNSPKFISKIVKSLNDLLPIPKLQHLKRVKRIGDKFHVILNFIPEKGVEGEEEDGDGDGEERSSKKMKLNDDCIILDDLKKKGFDYEKLGIVGVGIHSVPIRGPKTRQQFEKAMEYWPVNFHPEKKIETMLSERIFDESEREYHLDNMKRVLKMSENENGKNVAMIVDFKERRIIAWGCDRVEVHPLQHAVMVAIDVVARTNNGGAWDLPYDELTFDMKNATLNHESSSMDKVKLKAGEVDDDDDDEAPYLCTGYDLYVAKEPCVMCAMSLVHSRIKRVFFHVRNPERGALASACHVHTIKDLNHHYEVFEFVKAKE</sequence>
<accession>E0VJV7</accession>